<dbReference type="Proteomes" id="UP000320582">
    <property type="component" value="Unassembled WGS sequence"/>
</dbReference>
<dbReference type="InterPro" id="IPR050090">
    <property type="entry name" value="Tyrosine_recombinase_XerCD"/>
</dbReference>
<dbReference type="InterPro" id="IPR013762">
    <property type="entry name" value="Integrase-like_cat_sf"/>
</dbReference>
<dbReference type="GO" id="GO:0015074">
    <property type="term" value="P:DNA integration"/>
    <property type="evidence" value="ECO:0007669"/>
    <property type="project" value="UniProtKB-KW"/>
</dbReference>
<dbReference type="InterPro" id="IPR002104">
    <property type="entry name" value="Integrase_catalytic"/>
</dbReference>
<dbReference type="EMBL" id="VFPT01000002">
    <property type="protein sequence ID" value="TQM90370.1"/>
    <property type="molecule type" value="Genomic_DNA"/>
</dbReference>
<dbReference type="EMBL" id="VFPT01000006">
    <property type="protein sequence ID" value="TQM89592.1"/>
    <property type="molecule type" value="Genomic_DNA"/>
</dbReference>
<evidence type="ECO:0000313" key="6">
    <source>
        <dbReference type="EMBL" id="TQM89592.1"/>
    </source>
</evidence>
<proteinExistence type="inferred from homology"/>
<evidence type="ECO:0000259" key="5">
    <source>
        <dbReference type="PROSITE" id="PS51898"/>
    </source>
</evidence>
<dbReference type="InterPro" id="IPR011010">
    <property type="entry name" value="DNA_brk_join_enz"/>
</dbReference>
<keyword evidence="8" id="KW-1185">Reference proteome</keyword>
<dbReference type="PROSITE" id="PS51898">
    <property type="entry name" value="TYR_RECOMBINASE"/>
    <property type="match status" value="1"/>
</dbReference>
<protein>
    <submittedName>
        <fullName evidence="6">Site-specific recombinase XerD</fullName>
    </submittedName>
</protein>
<comment type="similarity">
    <text evidence="1">Belongs to the 'phage' integrase family.</text>
</comment>
<evidence type="ECO:0000256" key="4">
    <source>
        <dbReference type="ARBA" id="ARBA00023172"/>
    </source>
</evidence>
<evidence type="ECO:0000256" key="2">
    <source>
        <dbReference type="ARBA" id="ARBA00022908"/>
    </source>
</evidence>
<dbReference type="AlphaFoldDB" id="A0A543K3D6"/>
<evidence type="ECO:0000256" key="1">
    <source>
        <dbReference type="ARBA" id="ARBA00008857"/>
    </source>
</evidence>
<evidence type="ECO:0000313" key="7">
    <source>
        <dbReference type="EMBL" id="TQM90370.1"/>
    </source>
</evidence>
<evidence type="ECO:0000256" key="3">
    <source>
        <dbReference type="ARBA" id="ARBA00023125"/>
    </source>
</evidence>
<dbReference type="GO" id="GO:0003677">
    <property type="term" value="F:DNA binding"/>
    <property type="evidence" value="ECO:0007669"/>
    <property type="project" value="UniProtKB-KW"/>
</dbReference>
<dbReference type="SUPFAM" id="SSF56349">
    <property type="entry name" value="DNA breaking-rejoining enzymes"/>
    <property type="match status" value="1"/>
</dbReference>
<gene>
    <name evidence="7" type="ORF">BD293_3747</name>
    <name evidence="6" type="ORF">BD293_4615</name>
</gene>
<name>A0A543K3D6_9RHOB</name>
<dbReference type="PANTHER" id="PTHR30349">
    <property type="entry name" value="PHAGE INTEGRASE-RELATED"/>
    <property type="match status" value="1"/>
</dbReference>
<feature type="domain" description="Tyr recombinase" evidence="5">
    <location>
        <begin position="233"/>
        <end position="436"/>
    </location>
</feature>
<organism evidence="6 8">
    <name type="scientific">Roseinatronobacter monicus</name>
    <dbReference type="NCBI Taxonomy" id="393481"/>
    <lineage>
        <taxon>Bacteria</taxon>
        <taxon>Pseudomonadati</taxon>
        <taxon>Pseudomonadota</taxon>
        <taxon>Alphaproteobacteria</taxon>
        <taxon>Rhodobacterales</taxon>
        <taxon>Paracoccaceae</taxon>
        <taxon>Roseinatronobacter</taxon>
    </lineage>
</organism>
<dbReference type="OrthoDB" id="6388170at2"/>
<reference evidence="6 8" key="1">
    <citation type="submission" date="2019-06" db="EMBL/GenBank/DDBJ databases">
        <title>Genomic Encyclopedia of Archaeal and Bacterial Type Strains, Phase II (KMG-II): from individual species to whole genera.</title>
        <authorList>
            <person name="Goeker M."/>
        </authorList>
    </citation>
    <scope>NUCLEOTIDE SEQUENCE [LARGE SCALE GENOMIC DNA]</scope>
    <source>
        <strain evidence="6 8">DSM 18423</strain>
    </source>
</reference>
<keyword evidence="3" id="KW-0238">DNA-binding</keyword>
<dbReference type="RefSeq" id="WP_142084816.1">
    <property type="nucleotide sequence ID" value="NZ_VFPT01000002.1"/>
</dbReference>
<dbReference type="GO" id="GO:0006310">
    <property type="term" value="P:DNA recombination"/>
    <property type="evidence" value="ECO:0007669"/>
    <property type="project" value="UniProtKB-KW"/>
</dbReference>
<dbReference type="Pfam" id="PF00589">
    <property type="entry name" value="Phage_integrase"/>
    <property type="match status" value="1"/>
</dbReference>
<comment type="caution">
    <text evidence="6">The sequence shown here is derived from an EMBL/GenBank/DDBJ whole genome shotgun (WGS) entry which is preliminary data.</text>
</comment>
<evidence type="ECO:0000313" key="8">
    <source>
        <dbReference type="Proteomes" id="UP000320582"/>
    </source>
</evidence>
<keyword evidence="2" id="KW-0229">DNA integration</keyword>
<keyword evidence="4" id="KW-0233">DNA recombination</keyword>
<sequence length="454" mass="52420">MTRWPEDGDVIIENYIAQLPLHYAITPIYYRQALNSFWQAVLRFGATDQQTLEYWLRERGEVWAHSTVQNRARIVARFLDTLADDGRITSNPISDLRRNYNASSDTGVVRALMSPNPDRALEALRQPRPYASSLGELMRDHVERMQRRGYRYEAADVICRRFDRFLQQRRDLDDQPLEIMLEHYRRVKANANHLAECEKLARILNKVLCHDDPSRPERRPDNRPVKQVARGWRRPHIYSPEDIQKLLAIARTYPSPRAPSRPINLYTMLVLTYCAGLRIGEIARLTLGDVDMQVGSIAIRETKFFKSRILPLSESAMDALSALLKARQEANVSRSLDAGLFWHDQNNRQYCRASISTHFVAILRMAGLKPAAGKIGPRIHDLRHTFVVHRILDWYRQGVNPQEKLPYLATYLGHRDINSTLVYITVTQELLHEASERFRSFASPGNAEPVEVTS</sequence>
<dbReference type="Gene3D" id="1.10.443.10">
    <property type="entry name" value="Intergrase catalytic core"/>
    <property type="match status" value="1"/>
</dbReference>
<dbReference type="PANTHER" id="PTHR30349:SF41">
    <property type="entry name" value="INTEGRASE_RECOMBINASE PROTEIN MJ0367-RELATED"/>
    <property type="match status" value="1"/>
</dbReference>
<accession>A0A543K3D6</accession>